<protein>
    <submittedName>
        <fullName evidence="3">Pectinacetylesterase</fullName>
    </submittedName>
</protein>
<dbReference type="InterPro" id="IPR029058">
    <property type="entry name" value="AB_hydrolase_fold"/>
</dbReference>
<keyword evidence="4" id="KW-1185">Reference proteome</keyword>
<feature type="signal peptide" evidence="2">
    <location>
        <begin position="1"/>
        <end position="26"/>
    </location>
</feature>
<dbReference type="Gene3D" id="3.40.50.1820">
    <property type="entry name" value="alpha/beta hydrolase"/>
    <property type="match status" value="1"/>
</dbReference>
<keyword evidence="2" id="KW-0732">Signal</keyword>
<dbReference type="PANTHER" id="PTHR21562:SF83">
    <property type="entry name" value="PECTIN ACETYLESTERASE 4"/>
    <property type="match status" value="1"/>
</dbReference>
<feature type="chain" id="PRO_5005459453" evidence="2">
    <location>
        <begin position="27"/>
        <end position="382"/>
    </location>
</feature>
<dbReference type="OrthoDB" id="9802991at2"/>
<sequence length="382" mass="41145">MLNRSACLSRPLRAVFASSVAIVALAACSGSDAGKGSSGEPPEEGAGGSPAELPHFDALPVGTTSVLRPGGETTCSRGGEFAFIVRPGDPTKVIVEFEGGGACWNEQTCSFAGAIFKETVDTERYTASPPGGWYDQSREGHPMKGWTHVYIPYCTGDIHWGDNVQTYGQGEKAVTIRHKGAVNVRAALDWVYRELRAPEKIFVTGCSAGGYGSIWWAPELQRHYGASRVYHFSDSAAGVITSDFFEKSFPSWNAQASFPSFVGDFREATSLSALYRMIAAHYPENVYSQFNTLHDDNQTFYFTAMGGGGTDAWTAQMLASVASIEAAAPKFGAFIAGGEQHCILPYENFYTAEAGGTKLTTWLADMVNDRPVESVFCEDCSP</sequence>
<dbReference type="STRING" id="52.CMC5_039490"/>
<dbReference type="RefSeq" id="WP_050431820.1">
    <property type="nucleotide sequence ID" value="NZ_CP012159.1"/>
</dbReference>
<dbReference type="Proteomes" id="UP000067626">
    <property type="component" value="Chromosome"/>
</dbReference>
<proteinExistence type="predicted"/>
<dbReference type="Pfam" id="PF03283">
    <property type="entry name" value="PAE"/>
    <property type="match status" value="1"/>
</dbReference>
<accession>A0A0K1EGS4</accession>
<evidence type="ECO:0000256" key="2">
    <source>
        <dbReference type="SAM" id="SignalP"/>
    </source>
</evidence>
<dbReference type="PROSITE" id="PS51257">
    <property type="entry name" value="PROKAR_LIPOPROTEIN"/>
    <property type="match status" value="1"/>
</dbReference>
<dbReference type="AlphaFoldDB" id="A0A0K1EGS4"/>
<dbReference type="KEGG" id="ccro:CMC5_039490"/>
<reference evidence="3 4" key="1">
    <citation type="submission" date="2015-07" db="EMBL/GenBank/DDBJ databases">
        <title>Genome analysis of myxobacterium Chondromyces crocatus Cm c5 reveals a high potential for natural compound synthesis and the genetic basis for the loss of fruiting body formation.</title>
        <authorList>
            <person name="Zaburannyi N."/>
            <person name="Bunk B."/>
            <person name="Maier J."/>
            <person name="Overmann J."/>
            <person name="Mueller R."/>
        </authorList>
    </citation>
    <scope>NUCLEOTIDE SEQUENCE [LARGE SCALE GENOMIC DNA]</scope>
    <source>
        <strain evidence="3 4">Cm c5</strain>
    </source>
</reference>
<evidence type="ECO:0000256" key="1">
    <source>
        <dbReference type="SAM" id="MobiDB-lite"/>
    </source>
</evidence>
<evidence type="ECO:0000313" key="3">
    <source>
        <dbReference type="EMBL" id="AKT39798.1"/>
    </source>
</evidence>
<dbReference type="GO" id="GO:0016787">
    <property type="term" value="F:hydrolase activity"/>
    <property type="evidence" value="ECO:0007669"/>
    <property type="project" value="InterPro"/>
</dbReference>
<dbReference type="EMBL" id="CP012159">
    <property type="protein sequence ID" value="AKT39798.1"/>
    <property type="molecule type" value="Genomic_DNA"/>
</dbReference>
<name>A0A0K1EGS4_CHOCO</name>
<dbReference type="PANTHER" id="PTHR21562">
    <property type="entry name" value="NOTUM-RELATED"/>
    <property type="match status" value="1"/>
</dbReference>
<feature type="region of interest" description="Disordered" evidence="1">
    <location>
        <begin position="32"/>
        <end position="55"/>
    </location>
</feature>
<organism evidence="3 4">
    <name type="scientific">Chondromyces crocatus</name>
    <dbReference type="NCBI Taxonomy" id="52"/>
    <lineage>
        <taxon>Bacteria</taxon>
        <taxon>Pseudomonadati</taxon>
        <taxon>Myxococcota</taxon>
        <taxon>Polyangia</taxon>
        <taxon>Polyangiales</taxon>
        <taxon>Polyangiaceae</taxon>
        <taxon>Chondromyces</taxon>
    </lineage>
</organism>
<evidence type="ECO:0000313" key="4">
    <source>
        <dbReference type="Proteomes" id="UP000067626"/>
    </source>
</evidence>
<dbReference type="InterPro" id="IPR004963">
    <property type="entry name" value="PAE/NOTUM"/>
</dbReference>
<dbReference type="SUPFAM" id="SSF53474">
    <property type="entry name" value="alpha/beta-Hydrolases"/>
    <property type="match status" value="1"/>
</dbReference>
<gene>
    <name evidence="3" type="ORF">CMC5_039490</name>
</gene>